<feature type="region of interest" description="Disordered" evidence="1">
    <location>
        <begin position="623"/>
        <end position="648"/>
    </location>
</feature>
<keyword evidence="2" id="KW-0472">Membrane</keyword>
<dbReference type="STRING" id="1318743.PU02_0907"/>
<dbReference type="Proteomes" id="UP000057213">
    <property type="component" value="Chromosome"/>
</dbReference>
<keyword evidence="5" id="KW-1185">Reference proteome</keyword>
<feature type="domain" description="SPOR" evidence="3">
    <location>
        <begin position="685"/>
        <end position="763"/>
    </location>
</feature>
<protein>
    <submittedName>
        <fullName evidence="4">Sporulation related domain</fullName>
    </submittedName>
</protein>
<feature type="region of interest" description="Disordered" evidence="1">
    <location>
        <begin position="1"/>
        <end position="20"/>
    </location>
</feature>
<reference evidence="4 5" key="1">
    <citation type="journal article" date="2015" name="Genome Announc.">
        <title>Complete Genome Sequence of Bartonella ancashensis Strain 20.00, Isolated from the Blood of a Patient with Verruga Peruana.</title>
        <authorList>
            <person name="Hang J."/>
            <person name="Mullins K.E."/>
            <person name="Clifford R.J."/>
            <person name="Onmus-Leone F."/>
            <person name="Yang Y."/>
            <person name="Jiang J."/>
            <person name="Leguia M."/>
            <person name="Kasper M.R."/>
            <person name="Maguina C."/>
            <person name="Lesho E.P."/>
            <person name="Jarman R.G."/>
            <person name="Richards A.L."/>
            <person name="Blazes D."/>
        </authorList>
    </citation>
    <scope>NUCLEOTIDE SEQUENCE [LARGE SCALE GENOMIC DNA]</scope>
    <source>
        <strain evidence="4 5">20.00</strain>
    </source>
</reference>
<evidence type="ECO:0000256" key="1">
    <source>
        <dbReference type="SAM" id="MobiDB-lite"/>
    </source>
</evidence>
<feature type="compositionally biased region" description="Basic and acidic residues" evidence="1">
    <location>
        <begin position="264"/>
        <end position="302"/>
    </location>
</feature>
<feature type="compositionally biased region" description="Polar residues" evidence="1">
    <location>
        <begin position="40"/>
        <end position="50"/>
    </location>
</feature>
<evidence type="ECO:0000259" key="3">
    <source>
        <dbReference type="Pfam" id="PF05036"/>
    </source>
</evidence>
<feature type="compositionally biased region" description="Low complexity" evidence="1">
    <location>
        <begin position="215"/>
        <end position="228"/>
    </location>
</feature>
<feature type="region of interest" description="Disordered" evidence="1">
    <location>
        <begin position="80"/>
        <end position="107"/>
    </location>
</feature>
<sequence>MSDNDRKYLQEKRKDHEEYDPLAELAQFLNQDENQEFDSLPNQESLESQNSDGSFSDGDFDFPFLDEEFENDLANKFALKNKENSQDLHPTINNQEPQRAVSFPEISSIKKNDLSSINDDEEKFLNTLSPLPIQKSEALKESSLPSGTNYFSAQSSANKKETASLMQANLQSSNNSDIQKLNKSTHNPHNHGELSSSPRFENDKVQSKQSSDRNPSPSEGELSLSPSSQLIKKMRTSSIDKEENFFSSSSVSSQDSGSLNRKNPSQEKRVFSHPDLHKKESLERESAVTQKKDGKNDARHYQDSFSNIQPSSGAIEGMKGDNFFVQKNSYNDNPHPEVDTCKLVDEVVEKIEPIMVPEVLYEAPQHNISSDKIDEEFSDIFNVGSVSENSSSQKNKAILALPLTVKSIFFPLFLKIHNMDLQIKKQVYILANPFWKFIVTYKTLIAGVTLLAILGTSFINYFRLFESSSDEAYLPFIRADNIPFKIKPEETESENDIQNNLNIYQQKDDLYKKQEVAQESLIDTSEEPKILTESQLNDSSSSLSEEFHVEDAISHALDRVIPTHEVKEVIAHSDSRKTLTSEKTYKPMESSDHSTPKQEVKTVVVNPDGTKKLVSVYSVNDYGTNRSQEKDHSHDQSSTVSHSSNVNEQELNSFVPRPFIKPSVNERKQTISRANTAVQTKMEGSQSYYVQLASQPTPELAEDSLRNLKLKFGYLIGNRILNIQPAFIEGKGTYYRVRVQTNNRNEAVSLCESIKNSGGSCFIPQ</sequence>
<evidence type="ECO:0000313" key="4">
    <source>
        <dbReference type="EMBL" id="ALE03721.1"/>
    </source>
</evidence>
<feature type="region of interest" description="Disordered" evidence="1">
    <location>
        <begin position="30"/>
        <end position="63"/>
    </location>
</feature>
<dbReference type="AlphaFoldDB" id="A0A0M3T2Z7"/>
<dbReference type="EMBL" id="CP010401">
    <property type="protein sequence ID" value="ALE03721.1"/>
    <property type="molecule type" value="Genomic_DNA"/>
</dbReference>
<feature type="compositionally biased region" description="Polar residues" evidence="1">
    <location>
        <begin position="87"/>
        <end position="97"/>
    </location>
</feature>
<feature type="compositionally biased region" description="Basic and acidic residues" evidence="1">
    <location>
        <begin position="1"/>
        <end position="19"/>
    </location>
</feature>
<dbReference type="Gene3D" id="3.30.70.1070">
    <property type="entry name" value="Sporulation related repeat"/>
    <property type="match status" value="1"/>
</dbReference>
<gene>
    <name evidence="4" type="ORF">PU02_0907</name>
</gene>
<organism evidence="4 5">
    <name type="scientific">Bartonella ancashensis</name>
    <dbReference type="NCBI Taxonomy" id="1318743"/>
    <lineage>
        <taxon>Bacteria</taxon>
        <taxon>Pseudomonadati</taxon>
        <taxon>Pseudomonadota</taxon>
        <taxon>Alphaproteobacteria</taxon>
        <taxon>Hyphomicrobiales</taxon>
        <taxon>Bartonellaceae</taxon>
        <taxon>Bartonella</taxon>
    </lineage>
</organism>
<accession>A0A0M3T2Z7</accession>
<dbReference type="GO" id="GO:0042834">
    <property type="term" value="F:peptidoglycan binding"/>
    <property type="evidence" value="ECO:0007669"/>
    <property type="project" value="InterPro"/>
</dbReference>
<dbReference type="RefSeq" id="WP_053944227.1">
    <property type="nucleotide sequence ID" value="NZ_CP010401.1"/>
</dbReference>
<proteinExistence type="predicted"/>
<dbReference type="OrthoDB" id="7338235at2"/>
<dbReference type="KEGG" id="banc:PU02_0907"/>
<dbReference type="InterPro" id="IPR036680">
    <property type="entry name" value="SPOR-like_sf"/>
</dbReference>
<feature type="compositionally biased region" description="Low complexity" evidence="1">
    <location>
        <begin position="247"/>
        <end position="258"/>
    </location>
</feature>
<feature type="compositionally biased region" description="Polar residues" evidence="1">
    <location>
        <begin position="164"/>
        <end position="199"/>
    </location>
</feature>
<feature type="compositionally biased region" description="Polar residues" evidence="1">
    <location>
        <begin position="143"/>
        <end position="157"/>
    </location>
</feature>
<dbReference type="Pfam" id="PF05036">
    <property type="entry name" value="SPOR"/>
    <property type="match status" value="1"/>
</dbReference>
<name>A0A0M3T2Z7_9HYPH</name>
<evidence type="ECO:0000256" key="2">
    <source>
        <dbReference type="SAM" id="Phobius"/>
    </source>
</evidence>
<feature type="compositionally biased region" description="Polar residues" evidence="1">
    <location>
        <begin position="303"/>
        <end position="312"/>
    </location>
</feature>
<feature type="transmembrane region" description="Helical" evidence="2">
    <location>
        <begin position="434"/>
        <end position="459"/>
    </location>
</feature>
<dbReference type="InterPro" id="IPR007730">
    <property type="entry name" value="SPOR-like_dom"/>
</dbReference>
<keyword evidence="2" id="KW-0812">Transmembrane</keyword>
<feature type="region of interest" description="Disordered" evidence="1">
    <location>
        <begin position="573"/>
        <end position="599"/>
    </location>
</feature>
<feature type="region of interest" description="Disordered" evidence="1">
    <location>
        <begin position="136"/>
        <end position="314"/>
    </location>
</feature>
<evidence type="ECO:0000313" key="5">
    <source>
        <dbReference type="Proteomes" id="UP000057213"/>
    </source>
</evidence>
<dbReference type="PATRIC" id="fig|1318743.3.peg.921"/>
<keyword evidence="2" id="KW-1133">Transmembrane helix</keyword>
<feature type="transmembrane region" description="Helical" evidence="2">
    <location>
        <begin position="397"/>
        <end position="414"/>
    </location>
</feature>